<dbReference type="AlphaFoldDB" id="A0A8E6EX58"/>
<keyword evidence="2" id="KW-1133">Transmembrane helix</keyword>
<evidence type="ECO:0000313" key="4">
    <source>
        <dbReference type="Proteomes" id="UP000676194"/>
    </source>
</evidence>
<dbReference type="Proteomes" id="UP000676194">
    <property type="component" value="Chromosome"/>
</dbReference>
<keyword evidence="4" id="KW-1185">Reference proteome</keyword>
<dbReference type="PANTHER" id="PTHR37826:SF3">
    <property type="entry name" value="J DOMAIN-CONTAINING PROTEIN"/>
    <property type="match status" value="1"/>
</dbReference>
<organism evidence="3 4">
    <name type="scientific">Telmatocola sphagniphila</name>
    <dbReference type="NCBI Taxonomy" id="1123043"/>
    <lineage>
        <taxon>Bacteria</taxon>
        <taxon>Pseudomonadati</taxon>
        <taxon>Planctomycetota</taxon>
        <taxon>Planctomycetia</taxon>
        <taxon>Gemmatales</taxon>
        <taxon>Gemmataceae</taxon>
    </lineage>
</organism>
<dbReference type="KEGG" id="tsph:KIH39_12745"/>
<dbReference type="PANTHER" id="PTHR37826">
    <property type="entry name" value="FLOTILLIN BAND_7_5 DOMAIN PROTEIN"/>
    <property type="match status" value="1"/>
</dbReference>
<feature type="compositionally biased region" description="Basic and acidic residues" evidence="1">
    <location>
        <begin position="452"/>
        <end position="461"/>
    </location>
</feature>
<dbReference type="RefSeq" id="WP_213500021.1">
    <property type="nucleotide sequence ID" value="NZ_CP074694.1"/>
</dbReference>
<dbReference type="Gene3D" id="2.20.28.30">
    <property type="entry name" value="RNA polymerase ii, chain L"/>
    <property type="match status" value="1"/>
</dbReference>
<gene>
    <name evidence="3" type="ORF">KIH39_12745</name>
</gene>
<proteinExistence type="predicted"/>
<evidence type="ECO:0000256" key="2">
    <source>
        <dbReference type="SAM" id="Phobius"/>
    </source>
</evidence>
<feature type="compositionally biased region" description="Low complexity" evidence="1">
    <location>
        <begin position="30"/>
        <end position="42"/>
    </location>
</feature>
<accession>A0A8E6EX58</accession>
<evidence type="ECO:0000313" key="3">
    <source>
        <dbReference type="EMBL" id="QVL34735.1"/>
    </source>
</evidence>
<feature type="region of interest" description="Disordered" evidence="1">
    <location>
        <begin position="1"/>
        <end position="58"/>
    </location>
</feature>
<feature type="compositionally biased region" description="Polar residues" evidence="1">
    <location>
        <begin position="416"/>
        <end position="433"/>
    </location>
</feature>
<keyword evidence="2" id="KW-0812">Transmembrane</keyword>
<feature type="transmembrane region" description="Helical" evidence="2">
    <location>
        <begin position="390"/>
        <end position="408"/>
    </location>
</feature>
<sequence length="461" mass="51734">MNPPPLPSDSTFPVQPPPEIPKSGPGGKSAGNVAGGVAAASLNPPPSPGGPAKPSTDRKYPCVECGARMEYDPEAKALKCPYCGHIDKIPVKSTEKVEERDYEAYLKKLEQQKKGSLGDKAVQVKCTGCGAMVTFDDKIVADQCPYCHTHLENLPQKADEVILPESVLPFAVSNRDAINKFQEWVKSLWFAPNALKDLANIGQLQGIYLPYFTYDAMTHTYYDGRRGVRYTVSETDSDGKSRTVTRVDWTFVSGEIEHFFDDVLICSSRRLPQKLVDGLISWDLEHLVPFTPDFLSGFKTERYTIELPEGFQLAKNIMENHLVALCKRDIGGDEQQLLHRQTNYMGISFKHLLLPVWMASYRFNENNYQVLVNGRTGEVKGFRPYSIWKIIRLVVIILAIVGLGIYLTRSKHNHPRNNVPQINIPSKFGQASPSHFRRDHSTVSRNSITPKSHQESARFQV</sequence>
<feature type="region of interest" description="Disordered" evidence="1">
    <location>
        <begin position="416"/>
        <end position="461"/>
    </location>
</feature>
<keyword evidence="2" id="KW-0472">Membrane</keyword>
<name>A0A8E6EX58_9BACT</name>
<evidence type="ECO:0000256" key="1">
    <source>
        <dbReference type="SAM" id="MobiDB-lite"/>
    </source>
</evidence>
<reference evidence="3" key="1">
    <citation type="submission" date="2021-05" db="EMBL/GenBank/DDBJ databases">
        <title>Complete genome sequence of the cellulolytic planctomycete Telmatocola sphagniphila SP2T and characterization of the first cellulase from planctomycetes.</title>
        <authorList>
            <person name="Rakitin A.L."/>
            <person name="Beletsky A.V."/>
            <person name="Naumoff D.G."/>
            <person name="Kulichevskaya I.S."/>
            <person name="Mardanov A.V."/>
            <person name="Ravin N.V."/>
            <person name="Dedysh S.N."/>
        </authorList>
    </citation>
    <scope>NUCLEOTIDE SEQUENCE</scope>
    <source>
        <strain evidence="3">SP2T</strain>
    </source>
</reference>
<dbReference type="EMBL" id="CP074694">
    <property type="protein sequence ID" value="QVL34735.1"/>
    <property type="molecule type" value="Genomic_DNA"/>
</dbReference>
<protein>
    <submittedName>
        <fullName evidence="3">Uncharacterized protein</fullName>
    </submittedName>
</protein>